<evidence type="ECO:0000256" key="2">
    <source>
        <dbReference type="ARBA" id="ARBA00022801"/>
    </source>
</evidence>
<evidence type="ECO:0000256" key="4">
    <source>
        <dbReference type="ARBA" id="ARBA00023316"/>
    </source>
</evidence>
<dbReference type="GO" id="GO:0005737">
    <property type="term" value="C:cytoplasm"/>
    <property type="evidence" value="ECO:0007669"/>
    <property type="project" value="UniProtKB-ARBA"/>
</dbReference>
<evidence type="ECO:0000256" key="3">
    <source>
        <dbReference type="ARBA" id="ARBA00023295"/>
    </source>
</evidence>
<dbReference type="GO" id="GO:0071555">
    <property type="term" value="P:cell wall organization"/>
    <property type="evidence" value="ECO:0007669"/>
    <property type="project" value="UniProtKB-KW"/>
</dbReference>
<keyword evidence="4" id="KW-0961">Cell wall biogenesis/degradation</keyword>
<evidence type="ECO:0000313" key="7">
    <source>
        <dbReference type="EMBL" id="QBM86418.1"/>
    </source>
</evidence>
<organism evidence="7 8">
    <name type="scientific">Metschnikowia aff. pulcherrima</name>
    <dbReference type="NCBI Taxonomy" id="2163413"/>
    <lineage>
        <taxon>Eukaryota</taxon>
        <taxon>Fungi</taxon>
        <taxon>Dikarya</taxon>
        <taxon>Ascomycota</taxon>
        <taxon>Saccharomycotina</taxon>
        <taxon>Pichiomycetes</taxon>
        <taxon>Metschnikowiaceae</taxon>
        <taxon>Metschnikowia</taxon>
    </lineage>
</organism>
<dbReference type="PANTHER" id="PTHR31297">
    <property type="entry name" value="GLUCAN ENDO-1,6-BETA-GLUCOSIDASE B"/>
    <property type="match status" value="1"/>
</dbReference>
<comment type="similarity">
    <text evidence="1 5">Belongs to the glycosyl hydrolase 5 (cellulase A) family.</text>
</comment>
<dbReference type="GO" id="GO:0009251">
    <property type="term" value="P:glucan catabolic process"/>
    <property type="evidence" value="ECO:0007669"/>
    <property type="project" value="TreeGrafter"/>
</dbReference>
<protein>
    <submittedName>
        <fullName evidence="7">Cellulase glycosyl hydrolase family 5</fullName>
    </submittedName>
</protein>
<dbReference type="STRING" id="2163413.A0A4P6XKI3"/>
<evidence type="ECO:0000313" key="8">
    <source>
        <dbReference type="Proteomes" id="UP000292447"/>
    </source>
</evidence>
<dbReference type="Gene3D" id="3.20.20.80">
    <property type="entry name" value="Glycosidases"/>
    <property type="match status" value="1"/>
</dbReference>
<name>A0A4P6XKI3_9ASCO</name>
<feature type="domain" description="Glycoside hydrolase family 5" evidence="6">
    <location>
        <begin position="141"/>
        <end position="372"/>
    </location>
</feature>
<reference evidence="8" key="1">
    <citation type="submission" date="2019-03" db="EMBL/GenBank/DDBJ databases">
        <title>Snf2 controls pulcherriminic acid biosynthesis and connects pigmentation and antifungal activity of the yeast Metschnikowia pulcherrima.</title>
        <authorList>
            <person name="Gore-Lloyd D."/>
            <person name="Sumann I."/>
            <person name="Brachmann A.O."/>
            <person name="Schneeberger K."/>
            <person name="Ortiz-Merino R.A."/>
            <person name="Moreno-Beltran M."/>
            <person name="Schlaefli M."/>
            <person name="Kirner P."/>
            <person name="Santos Kron A."/>
            <person name="Wolfe K.H."/>
            <person name="Piel J."/>
            <person name="Ahrens C.H."/>
            <person name="Henk D."/>
            <person name="Freimoser F.M."/>
        </authorList>
    </citation>
    <scope>NUCLEOTIDE SEQUENCE [LARGE SCALE GENOMIC DNA]</scope>
    <source>
        <strain evidence="8">APC 1.2</strain>
    </source>
</reference>
<dbReference type="FunFam" id="3.20.20.80:FF:000100">
    <property type="entry name" value="Glycoside hydrolase superfamily"/>
    <property type="match status" value="1"/>
</dbReference>
<dbReference type="InterPro" id="IPR017853">
    <property type="entry name" value="GH"/>
</dbReference>
<gene>
    <name evidence="7" type="primary">MPUL0A10580</name>
    <name evidence="7" type="ORF">METSCH_A10580</name>
</gene>
<dbReference type="AlphaFoldDB" id="A0A4P6XKI3"/>
<proteinExistence type="inferred from homology"/>
<keyword evidence="8" id="KW-1185">Reference proteome</keyword>
<dbReference type="GO" id="GO:0009986">
    <property type="term" value="C:cell surface"/>
    <property type="evidence" value="ECO:0007669"/>
    <property type="project" value="TreeGrafter"/>
</dbReference>
<dbReference type="SUPFAM" id="SSF51445">
    <property type="entry name" value="(Trans)glycosidases"/>
    <property type="match status" value="1"/>
</dbReference>
<dbReference type="Pfam" id="PF00150">
    <property type="entry name" value="Cellulase"/>
    <property type="match status" value="1"/>
</dbReference>
<dbReference type="InterPro" id="IPR050386">
    <property type="entry name" value="Glycosyl_hydrolase_5"/>
</dbReference>
<dbReference type="Proteomes" id="UP000292447">
    <property type="component" value="Chromosome I"/>
</dbReference>
<dbReference type="GO" id="GO:0046557">
    <property type="term" value="F:glucan endo-1,6-beta-glucosidase activity"/>
    <property type="evidence" value="ECO:0007669"/>
    <property type="project" value="TreeGrafter"/>
</dbReference>
<dbReference type="GO" id="GO:0005576">
    <property type="term" value="C:extracellular region"/>
    <property type="evidence" value="ECO:0007669"/>
    <property type="project" value="TreeGrafter"/>
</dbReference>
<dbReference type="PANTHER" id="PTHR31297:SF43">
    <property type="entry name" value="GLUCAN 1,3-BETA-GLUCOSIDASE 3"/>
    <property type="match status" value="1"/>
</dbReference>
<evidence type="ECO:0000256" key="5">
    <source>
        <dbReference type="RuleBase" id="RU361153"/>
    </source>
</evidence>
<accession>A0A4P6XKI3</accession>
<keyword evidence="2 5" id="KW-0378">Hydrolase</keyword>
<evidence type="ECO:0000259" key="6">
    <source>
        <dbReference type="Pfam" id="PF00150"/>
    </source>
</evidence>
<evidence type="ECO:0000256" key="1">
    <source>
        <dbReference type="ARBA" id="ARBA00005641"/>
    </source>
</evidence>
<keyword evidence="3 5" id="KW-0326">Glycosidase</keyword>
<dbReference type="EMBL" id="CP034456">
    <property type="protein sequence ID" value="QBM86418.1"/>
    <property type="molecule type" value="Genomic_DNA"/>
</dbReference>
<sequence length="533" mass="59605">MKVPSIYTGKAQNASENNSLAKTVCVFLTCQLTMALIGLPQNSHAHKRPTLMARNAQILASADDAVSEQISSRQMYQTRFNFGVNLGSCFLRELWIFPSHFPKGTDTELEAVTKAYADNKDKARTDLEKFWTSFMQDLDWDWLKNNHVNSVRIPIGYWNVNGGSYTEGTRFAPYKDVYKNSWLILKSKFIEPAAKRGISVLVDLHGVPGGANPSSHNGEQSGRADFWTSPANQEVAIKALEFIAQDLKIYDNICGIQVVNEADFANDASVQKNFYRTALDVIRKQDKTVPVVISDGWWPNQWVEWIQDSQGDNFAGLVVDHHVYRCFAPADTSKSAEKIISDLNADVITNLRNDGKGVDFMVAEWSCVLAQNSWKQSGVSPNNNNNDARKLQLVAEFGSKQELLIEQRAKGGSYFWTYKFESGNGGEWDFRQQLGRSFRAPTVSVSNDSTLNKVRDTAVAHLASDLAKDGFILAWNDGLLYARKGALIGRKQAVKHARMLQRSKAKGTTTVMSDWSDGYDKGLQELEKTVRGN</sequence>
<dbReference type="InterPro" id="IPR001547">
    <property type="entry name" value="Glyco_hydro_5"/>
</dbReference>